<feature type="compositionally biased region" description="Polar residues" evidence="9">
    <location>
        <begin position="573"/>
        <end position="597"/>
    </location>
</feature>
<feature type="region of interest" description="Disordered" evidence="9">
    <location>
        <begin position="467"/>
        <end position="491"/>
    </location>
</feature>
<keyword evidence="8" id="KW-0175">Coiled coil</keyword>
<accession>A0AAD5QCN9</accession>
<evidence type="ECO:0000256" key="9">
    <source>
        <dbReference type="SAM" id="MobiDB-lite"/>
    </source>
</evidence>
<dbReference type="PROSITE" id="PS50006">
    <property type="entry name" value="FHA_DOMAIN"/>
    <property type="match status" value="1"/>
</dbReference>
<evidence type="ECO:0000256" key="8">
    <source>
        <dbReference type="SAM" id="Coils"/>
    </source>
</evidence>
<evidence type="ECO:0000256" key="2">
    <source>
        <dbReference type="ARBA" id="ARBA00006661"/>
    </source>
</evidence>
<dbReference type="EMBL" id="JAKCXM010000005">
    <property type="protein sequence ID" value="KAJ0409196.1"/>
    <property type="molecule type" value="Genomic_DNA"/>
</dbReference>
<reference evidence="11" key="1">
    <citation type="submission" date="2021-12" db="EMBL/GenBank/DDBJ databases">
        <title>Prjna785345.</title>
        <authorList>
            <person name="Rujirawat T."/>
            <person name="Krajaejun T."/>
        </authorList>
    </citation>
    <scope>NUCLEOTIDE SEQUENCE</scope>
    <source>
        <strain evidence="11">Pi057C3</strain>
    </source>
</reference>
<feature type="region of interest" description="Disordered" evidence="9">
    <location>
        <begin position="163"/>
        <end position="198"/>
    </location>
</feature>
<dbReference type="Pfam" id="PF00498">
    <property type="entry name" value="FHA"/>
    <property type="match status" value="1"/>
</dbReference>
<dbReference type="GO" id="GO:0006260">
    <property type="term" value="P:DNA replication"/>
    <property type="evidence" value="ECO:0007669"/>
    <property type="project" value="InterPro"/>
</dbReference>
<evidence type="ECO:0000256" key="4">
    <source>
        <dbReference type="ARBA" id="ARBA00023172"/>
    </source>
</evidence>
<evidence type="ECO:0000256" key="7">
    <source>
        <dbReference type="ARBA" id="ARBA00029496"/>
    </source>
</evidence>
<dbReference type="AlphaFoldDB" id="A0AAD5QCN9"/>
<keyword evidence="4" id="KW-0233">DNA recombination</keyword>
<comment type="similarity">
    <text evidence="2">Belongs to the SLX4 family.</text>
</comment>
<dbReference type="GO" id="GO:0033557">
    <property type="term" value="C:Slx1-Slx4 complex"/>
    <property type="evidence" value="ECO:0007669"/>
    <property type="project" value="InterPro"/>
</dbReference>
<feature type="compositionally biased region" description="Basic and acidic residues" evidence="9">
    <location>
        <begin position="354"/>
        <end position="369"/>
    </location>
</feature>
<dbReference type="CDD" id="cd00060">
    <property type="entry name" value="FHA"/>
    <property type="match status" value="1"/>
</dbReference>
<dbReference type="InterPro" id="IPR008984">
    <property type="entry name" value="SMAD_FHA_dom_sf"/>
</dbReference>
<evidence type="ECO:0000256" key="3">
    <source>
        <dbReference type="ARBA" id="ARBA00022763"/>
    </source>
</evidence>
<comment type="subcellular location">
    <subcellularLocation>
        <location evidence="1">Nucleus</location>
    </subcellularLocation>
</comment>
<evidence type="ECO:0000313" key="11">
    <source>
        <dbReference type="EMBL" id="KAJ0409196.1"/>
    </source>
</evidence>
<dbReference type="Proteomes" id="UP001209570">
    <property type="component" value="Unassembled WGS sequence"/>
</dbReference>
<evidence type="ECO:0000256" key="5">
    <source>
        <dbReference type="ARBA" id="ARBA00023204"/>
    </source>
</evidence>
<dbReference type="InterPro" id="IPR000253">
    <property type="entry name" value="FHA_dom"/>
</dbReference>
<dbReference type="GO" id="GO:0006310">
    <property type="term" value="P:DNA recombination"/>
    <property type="evidence" value="ECO:0007669"/>
    <property type="project" value="UniProtKB-KW"/>
</dbReference>
<dbReference type="PANTHER" id="PTHR23308">
    <property type="entry name" value="NUCLEAR INHIBITOR OF PROTEIN PHOSPHATASE-1"/>
    <property type="match status" value="1"/>
</dbReference>
<feature type="compositionally biased region" description="Basic and acidic residues" evidence="9">
    <location>
        <begin position="173"/>
        <end position="189"/>
    </location>
</feature>
<evidence type="ECO:0000259" key="10">
    <source>
        <dbReference type="PROSITE" id="PS50006"/>
    </source>
</evidence>
<dbReference type="Pfam" id="PF09494">
    <property type="entry name" value="Slx4"/>
    <property type="match status" value="1"/>
</dbReference>
<feature type="domain" description="FHA" evidence="10">
    <location>
        <begin position="49"/>
        <end position="107"/>
    </location>
</feature>
<dbReference type="SUPFAM" id="SSF49879">
    <property type="entry name" value="SMAD/FHA domain"/>
    <property type="match status" value="1"/>
</dbReference>
<keyword evidence="6" id="KW-0539">Nucleus</keyword>
<gene>
    <name evidence="11" type="ORF">P43SY_006693</name>
</gene>
<dbReference type="GO" id="GO:0006281">
    <property type="term" value="P:DNA repair"/>
    <property type="evidence" value="ECO:0007669"/>
    <property type="project" value="UniProtKB-KW"/>
</dbReference>
<dbReference type="InterPro" id="IPR050923">
    <property type="entry name" value="Cell_Proc_Reg/RNA_Proc"/>
</dbReference>
<feature type="region of interest" description="Disordered" evidence="9">
    <location>
        <begin position="354"/>
        <end position="374"/>
    </location>
</feature>
<proteinExistence type="inferred from homology"/>
<feature type="compositionally biased region" description="Basic and acidic residues" evidence="9">
    <location>
        <begin position="545"/>
        <end position="554"/>
    </location>
</feature>
<keyword evidence="12" id="KW-1185">Reference proteome</keyword>
<evidence type="ECO:0000313" key="12">
    <source>
        <dbReference type="Proteomes" id="UP001209570"/>
    </source>
</evidence>
<dbReference type="InterPro" id="IPR018574">
    <property type="entry name" value="Structure-sp_endonuc_su_Slx4"/>
</dbReference>
<evidence type="ECO:0000256" key="6">
    <source>
        <dbReference type="ARBA" id="ARBA00023242"/>
    </source>
</evidence>
<sequence>MAGNEESKDDETAPDELCANAPELRWEVTRGPHSGERFSHRVVDGESVLLVGRQQRCWLRLRRDLEVSGVHAEIRVTSASCSRPLTWRVVVVDRQSTNGSKLNGTALVAQQEYALSPQDLLQFGKSALRFDVESPRAIPGDAKCDATPETTAEVHEMIGGDEAAVTDENAFEDEAHRRPDGKRQREREPPNSPAIGGSASSDCMVCGISLASFSVLKRQFHVNACLDGGPLATLERATAGAAPRASKKARRQLQQRQLNGGADDDMTMALTLSKSLLDPEQEVNMKMALLHSELAKLDAEISKLSKRRAGVVKKLERLEKTKRKVRKSRVLGPGQALRSLDVALALAVLFPESHRSSDHPRATPRESKLSSRRPSVKGIGMWARASQWVFLQTEDELYTTSILRRFPSAAAATAAAAATPRAATREMAAVPDAVKRVFPNWRENLEFMQQQSVEDLTSALDEMQSLREQRRAETAEPDAELEPGQATRRDDEDEACAYFENEIRRLLAAARAPRGETMDEPARVEGSSAVNSPSIISIPDSSDEEQGKEPKELDGEGEDCSGDRDVVADDSDPQPTTTSESPQASAVETTSASPQSTLESRLLTALKAHTTLYESVLLLHPIDFNELHRYVTQEAGIPCAKQALAEFCDRHGITFKHA</sequence>
<dbReference type="Gene3D" id="2.60.200.20">
    <property type="match status" value="1"/>
</dbReference>
<feature type="compositionally biased region" description="Basic and acidic residues" evidence="9">
    <location>
        <begin position="513"/>
        <end position="523"/>
    </location>
</feature>
<name>A0AAD5QCN9_PYTIN</name>
<keyword evidence="3" id="KW-0227">DNA damage</keyword>
<organism evidence="11 12">
    <name type="scientific">Pythium insidiosum</name>
    <name type="common">Pythiosis disease agent</name>
    <dbReference type="NCBI Taxonomy" id="114742"/>
    <lineage>
        <taxon>Eukaryota</taxon>
        <taxon>Sar</taxon>
        <taxon>Stramenopiles</taxon>
        <taxon>Oomycota</taxon>
        <taxon>Peronosporomycetes</taxon>
        <taxon>Pythiales</taxon>
        <taxon>Pythiaceae</taxon>
        <taxon>Pythium</taxon>
    </lineage>
</organism>
<keyword evidence="5" id="KW-0234">DNA repair</keyword>
<protein>
    <recommendedName>
        <fullName evidence="7">Structure-specific endonuclease subunit SLX4</fullName>
    </recommendedName>
</protein>
<comment type="caution">
    <text evidence="11">The sequence shown here is derived from an EMBL/GenBank/DDBJ whole genome shotgun (WGS) entry which is preliminary data.</text>
</comment>
<feature type="region of interest" description="Disordered" evidence="9">
    <location>
        <begin position="512"/>
        <end position="597"/>
    </location>
</feature>
<evidence type="ECO:0000256" key="1">
    <source>
        <dbReference type="ARBA" id="ARBA00004123"/>
    </source>
</evidence>
<feature type="coiled-coil region" evidence="8">
    <location>
        <begin position="287"/>
        <end position="321"/>
    </location>
</feature>